<dbReference type="PANTHER" id="PTHR24148">
    <property type="entry name" value="ANKYRIN REPEAT DOMAIN-CONTAINING PROTEIN 39 HOMOLOG-RELATED"/>
    <property type="match status" value="1"/>
</dbReference>
<dbReference type="GeneID" id="34556684"/>
<name>A0A1G4BI91_9PEZI</name>
<dbReference type="AlphaFoldDB" id="A0A1G4BI91"/>
<dbReference type="RefSeq" id="XP_022478352.1">
    <property type="nucleotide sequence ID" value="XM_022615174.1"/>
</dbReference>
<feature type="compositionally biased region" description="Basic and acidic residues" evidence="1">
    <location>
        <begin position="645"/>
        <end position="655"/>
    </location>
</feature>
<reference evidence="3 4" key="1">
    <citation type="submission" date="2016-09" db="EMBL/GenBank/DDBJ databases">
        <authorList>
            <person name="Capua I."/>
            <person name="De Benedictis P."/>
            <person name="Joannis T."/>
            <person name="Lombin L.H."/>
            <person name="Cattoli G."/>
        </authorList>
    </citation>
    <scope>NUCLEOTIDE SEQUENCE [LARGE SCALE GENOMIC DNA]</scope>
    <source>
        <strain evidence="3 4">IMI 309357</strain>
    </source>
</reference>
<comment type="caution">
    <text evidence="3">The sequence shown here is derived from an EMBL/GenBank/DDBJ whole genome shotgun (WGS) entry which is preliminary data.</text>
</comment>
<dbReference type="InterPro" id="IPR052895">
    <property type="entry name" value="HetReg/Transcr_Mod"/>
</dbReference>
<protein>
    <submittedName>
        <fullName evidence="3">Heterokaryon incompatibility protein</fullName>
    </submittedName>
</protein>
<sequence>MTEWHNPSCRRLDAFISGGISSCLSCGSVQVDIEETSPIHNKPATDSVYQPLIFQTDIRLLTLEPGEFGDPIRCSLSLSSTSSMIDYDAISYTWAREDGMMEWTQRITLDSRPFFVTANCETALRRVRSRGALRVVWIDAVCMNQQDIEERGHQVRLMPQIYSRAQRVLVYVGEPVPEEEALFRFMDHPDPGLPRLPLQRALETLLTRRYFSRVWILQEVALARRATLICGKFEMPWSQLQIPRLADLGLLINTKEKPRLLNVLQLPSVLQFRAPAYRDSSDLLHLLDLARNSHATDPRDKLFAVFGLISCAQSDGIVADYTMSTREAYMQMAQWIAQKFGLPALLLRSFHVDKVSDQMAKKQNPEHISIPSWTPNWTQKPSSRVLPLITEMHDESMAGFNPIGLPVSLKMADNSLESPALKLGKLCDVLSEYDSQARRASHPGSVVAAKPWPYTVFNVSQGHKSCEQVAFVFWTQDLENPERPQGPAVEQLFAKLPYNDVTAGVASRKEEYRELHIYLVPEADEYSGFSFEEPGNVSVCVDNLSCTWIHDDREGRETVGRFSRYAVCARDLGYGDVRVAGLLHMDGLVHEGVWKSGQFENVSIVGEDLGAFPARDEKSKRRHMYYWELSSQSRRMQELEQMAPRSHDSSEAPSG</sequence>
<evidence type="ECO:0000313" key="4">
    <source>
        <dbReference type="Proteomes" id="UP000176998"/>
    </source>
</evidence>
<feature type="domain" description="Heterokaryon incompatibility" evidence="2">
    <location>
        <begin position="87"/>
        <end position="219"/>
    </location>
</feature>
<feature type="region of interest" description="Disordered" evidence="1">
    <location>
        <begin position="634"/>
        <end position="655"/>
    </location>
</feature>
<dbReference type="InterPro" id="IPR010730">
    <property type="entry name" value="HET"/>
</dbReference>
<dbReference type="STRING" id="1209926.A0A1G4BI91"/>
<dbReference type="OrthoDB" id="2157530at2759"/>
<gene>
    <name evidence="3" type="ORF">CORC01_03525</name>
</gene>
<keyword evidence="4" id="KW-1185">Reference proteome</keyword>
<proteinExistence type="predicted"/>
<organism evidence="3 4">
    <name type="scientific">Colletotrichum orchidophilum</name>
    <dbReference type="NCBI Taxonomy" id="1209926"/>
    <lineage>
        <taxon>Eukaryota</taxon>
        <taxon>Fungi</taxon>
        <taxon>Dikarya</taxon>
        <taxon>Ascomycota</taxon>
        <taxon>Pezizomycotina</taxon>
        <taxon>Sordariomycetes</taxon>
        <taxon>Hypocreomycetidae</taxon>
        <taxon>Glomerellales</taxon>
        <taxon>Glomerellaceae</taxon>
        <taxon>Colletotrichum</taxon>
    </lineage>
</organism>
<dbReference type="Pfam" id="PF06985">
    <property type="entry name" value="HET"/>
    <property type="match status" value="1"/>
</dbReference>
<dbReference type="PANTHER" id="PTHR24148:SF73">
    <property type="entry name" value="HET DOMAIN PROTEIN (AFU_ORTHOLOGUE AFUA_8G01020)"/>
    <property type="match status" value="1"/>
</dbReference>
<dbReference type="Proteomes" id="UP000176998">
    <property type="component" value="Unassembled WGS sequence"/>
</dbReference>
<evidence type="ECO:0000313" key="3">
    <source>
        <dbReference type="EMBL" id="OHF01210.1"/>
    </source>
</evidence>
<accession>A0A1G4BI91</accession>
<dbReference type="EMBL" id="MJBS01000021">
    <property type="protein sequence ID" value="OHF01210.1"/>
    <property type="molecule type" value="Genomic_DNA"/>
</dbReference>
<evidence type="ECO:0000259" key="2">
    <source>
        <dbReference type="Pfam" id="PF06985"/>
    </source>
</evidence>
<evidence type="ECO:0000256" key="1">
    <source>
        <dbReference type="SAM" id="MobiDB-lite"/>
    </source>
</evidence>